<dbReference type="eggNOG" id="COG3636">
    <property type="taxonomic scope" value="Bacteria"/>
</dbReference>
<dbReference type="PANTHER" id="PTHR40275:SF1">
    <property type="entry name" value="SSL7038 PROTEIN"/>
    <property type="match status" value="1"/>
</dbReference>
<dbReference type="InterPro" id="IPR014057">
    <property type="entry name" value="HI1420"/>
</dbReference>
<keyword evidence="2" id="KW-1185">Reference proteome</keyword>
<dbReference type="AlphaFoldDB" id="V5FFV8"/>
<reference evidence="1 2" key="2">
    <citation type="submission" date="2013-11" db="EMBL/GenBank/DDBJ databases">
        <title>Whole genome shotgun sequence of Vibrio halioticoli NBRC 102217.</title>
        <authorList>
            <person name="Isaki S."/>
            <person name="Kimura A."/>
            <person name="Ohji S."/>
            <person name="Hosoyama A."/>
            <person name="Fujita N."/>
            <person name="Hashimoto M."/>
            <person name="Hosoyama Y."/>
            <person name="Yamazoe A."/>
        </authorList>
    </citation>
    <scope>NUCLEOTIDE SEQUENCE [LARGE SCALE GENOMIC DNA]</scope>
    <source>
        <strain evidence="1 2">NBRC 102217</strain>
    </source>
</reference>
<dbReference type="Pfam" id="PF21716">
    <property type="entry name" value="dnstrm_HI1420"/>
    <property type="match status" value="1"/>
</dbReference>
<comment type="caution">
    <text evidence="1">The sequence shown here is derived from an EMBL/GenBank/DDBJ whole genome shotgun (WGS) entry which is preliminary data.</text>
</comment>
<evidence type="ECO:0000313" key="2">
    <source>
        <dbReference type="Proteomes" id="UP000017800"/>
    </source>
</evidence>
<accession>V5FFV8</accession>
<protein>
    <submittedName>
        <fullName evidence="1">Uncharacterized protein</fullName>
    </submittedName>
</protein>
<dbReference type="OrthoDB" id="6400632at2"/>
<evidence type="ECO:0000313" key="1">
    <source>
        <dbReference type="EMBL" id="GAD88791.1"/>
    </source>
</evidence>
<name>V5FFV8_9VIBR</name>
<dbReference type="EMBL" id="BAUJ01000010">
    <property type="protein sequence ID" value="GAD88791.1"/>
    <property type="molecule type" value="Genomic_DNA"/>
</dbReference>
<sequence>MEVSHLDWGNTQISANKLRQLAQNNGDYLPATQQTISTNDMEAVIKQAAWDSITLNRPDILQAAIRGYIEEYGVQKVQAKTNLKSRPSIYKALNPKTSPKFDTLVQLAHGAFTVKTDSEAHL</sequence>
<dbReference type="RefSeq" id="WP_023403172.1">
    <property type="nucleotide sequence ID" value="NZ_BAUJ01000010.1"/>
</dbReference>
<dbReference type="Proteomes" id="UP000017800">
    <property type="component" value="Unassembled WGS sequence"/>
</dbReference>
<organism evidence="1 2">
    <name type="scientific">Vibrio halioticoli NBRC 102217</name>
    <dbReference type="NCBI Taxonomy" id="1219072"/>
    <lineage>
        <taxon>Bacteria</taxon>
        <taxon>Pseudomonadati</taxon>
        <taxon>Pseudomonadota</taxon>
        <taxon>Gammaproteobacteria</taxon>
        <taxon>Vibrionales</taxon>
        <taxon>Vibrionaceae</taxon>
        <taxon>Vibrio</taxon>
    </lineage>
</organism>
<dbReference type="PANTHER" id="PTHR40275">
    <property type="entry name" value="SSL7038 PROTEIN"/>
    <property type="match status" value="1"/>
</dbReference>
<gene>
    <name evidence="1" type="ORF">VHA01S_010_00170</name>
</gene>
<reference evidence="1 2" key="1">
    <citation type="submission" date="2013-10" db="EMBL/GenBank/DDBJ databases">
        <authorList>
            <person name="Ichikawa N."/>
            <person name="Kimura A."/>
            <person name="Ohji S."/>
            <person name="Hosoyama A."/>
            <person name="Fujita N."/>
        </authorList>
    </citation>
    <scope>NUCLEOTIDE SEQUENCE [LARGE SCALE GENOMIC DNA]</scope>
    <source>
        <strain evidence="1 2">NBRC 102217</strain>
    </source>
</reference>
<proteinExistence type="predicted"/>